<dbReference type="PANTHER" id="PTHR12697:SF5">
    <property type="entry name" value="DEOXYHYPUSINE HYDROXYLASE"/>
    <property type="match status" value="1"/>
</dbReference>
<proteinExistence type="predicted"/>
<keyword evidence="3" id="KW-0456">Lyase</keyword>
<dbReference type="InterPro" id="IPR016024">
    <property type="entry name" value="ARM-type_fold"/>
</dbReference>
<dbReference type="OrthoDB" id="428465at2"/>
<keyword evidence="2" id="KW-0605">Phycobilisome</keyword>
<accession>A0A563VSH3</accession>
<organism evidence="3 4">
    <name type="scientific">Hyella patelloides LEGE 07179</name>
    <dbReference type="NCBI Taxonomy" id="945734"/>
    <lineage>
        <taxon>Bacteria</taxon>
        <taxon>Bacillati</taxon>
        <taxon>Cyanobacteriota</taxon>
        <taxon>Cyanophyceae</taxon>
        <taxon>Pleurocapsales</taxon>
        <taxon>Hyellaceae</taxon>
        <taxon>Hyella</taxon>
    </lineage>
</organism>
<dbReference type="RefSeq" id="WP_144872982.1">
    <property type="nucleotide sequence ID" value="NZ_LR214004.1"/>
</dbReference>
<dbReference type="AlphaFoldDB" id="A0A563VSH3"/>
<dbReference type="InterPro" id="IPR011989">
    <property type="entry name" value="ARM-like"/>
</dbReference>
<evidence type="ECO:0000256" key="1">
    <source>
        <dbReference type="ARBA" id="ARBA00022549"/>
    </source>
</evidence>
<reference evidence="3 4" key="1">
    <citation type="submission" date="2019-01" db="EMBL/GenBank/DDBJ databases">
        <authorList>
            <person name="Brito A."/>
        </authorList>
    </citation>
    <scope>NUCLEOTIDE SEQUENCE [LARGE SCALE GENOMIC DNA]</scope>
    <source>
        <strain evidence="3">1</strain>
    </source>
</reference>
<dbReference type="GO" id="GO:0016829">
    <property type="term" value="F:lyase activity"/>
    <property type="evidence" value="ECO:0007669"/>
    <property type="project" value="UniProtKB-KW"/>
</dbReference>
<sequence length="207" mass="22336">MTDIAKLIEAVDKADSADKLLEAVENLADTHSEIAIPTLIQVLGFNNPGAAVAAVEGLIKIGDPVVPYLLKSLDGYNYGARAWSLRAFAGIGNPVALDLLLKAAITDFSQSVRRAAARGLGIIRWQKLPPEKVFPAQQEALKTLLVATEDGEWVVRYATIVALQTLGKTQSDFVPKITTKLEELVNKEPEIGVRARAKLALARLQIS</sequence>
<gene>
    <name evidence="3" type="primary">cpcF</name>
    <name evidence="3" type="ORF">H1P_2610010</name>
</gene>
<dbReference type="GO" id="GO:0030089">
    <property type="term" value="C:phycobilisome"/>
    <property type="evidence" value="ECO:0007669"/>
    <property type="project" value="UniProtKB-KW"/>
</dbReference>
<dbReference type="PANTHER" id="PTHR12697">
    <property type="entry name" value="PBS LYASE HEAT-LIKE PROTEIN"/>
    <property type="match status" value="1"/>
</dbReference>
<keyword evidence="1" id="KW-0042">Antenna complex</keyword>
<evidence type="ECO:0000313" key="4">
    <source>
        <dbReference type="Proteomes" id="UP000320055"/>
    </source>
</evidence>
<dbReference type="EC" id="4.-.-.-" evidence="3"/>
<dbReference type="EMBL" id="CAACVJ010000181">
    <property type="protein sequence ID" value="VEP14410.1"/>
    <property type="molecule type" value="Genomic_DNA"/>
</dbReference>
<name>A0A563VSH3_9CYAN</name>
<evidence type="ECO:0000256" key="2">
    <source>
        <dbReference type="ARBA" id="ARBA00022738"/>
    </source>
</evidence>
<dbReference type="Pfam" id="PF13646">
    <property type="entry name" value="HEAT_2"/>
    <property type="match status" value="2"/>
</dbReference>
<keyword evidence="4" id="KW-1185">Reference proteome</keyword>
<dbReference type="Proteomes" id="UP000320055">
    <property type="component" value="Unassembled WGS sequence"/>
</dbReference>
<dbReference type="SUPFAM" id="SSF48371">
    <property type="entry name" value="ARM repeat"/>
    <property type="match status" value="1"/>
</dbReference>
<dbReference type="GO" id="GO:0016491">
    <property type="term" value="F:oxidoreductase activity"/>
    <property type="evidence" value="ECO:0007669"/>
    <property type="project" value="TreeGrafter"/>
</dbReference>
<evidence type="ECO:0000313" key="3">
    <source>
        <dbReference type="EMBL" id="VEP14410.1"/>
    </source>
</evidence>
<protein>
    <submittedName>
        <fullName evidence="3">Phycocyanobilin lyase subunit beta</fullName>
        <ecNumber evidence="3">4.-.-.-</ecNumber>
    </submittedName>
</protein>
<dbReference type="Gene3D" id="1.25.10.10">
    <property type="entry name" value="Leucine-rich Repeat Variant"/>
    <property type="match status" value="1"/>
</dbReference>